<dbReference type="InterPro" id="IPR050143">
    <property type="entry name" value="TRIM/RBCC"/>
</dbReference>
<keyword evidence="1" id="KW-0732">Signal</keyword>
<evidence type="ECO:0000313" key="3">
    <source>
        <dbReference type="EMBL" id="NXO08495.1"/>
    </source>
</evidence>
<dbReference type="EMBL" id="VXBT01002876">
    <property type="protein sequence ID" value="NXO08495.1"/>
    <property type="molecule type" value="Genomic_DNA"/>
</dbReference>
<reference evidence="3 4" key="1">
    <citation type="submission" date="2019-09" db="EMBL/GenBank/DDBJ databases">
        <title>Bird 10,000 Genomes (B10K) Project - Family phase.</title>
        <authorList>
            <person name="Zhang G."/>
        </authorList>
    </citation>
    <scope>NUCLEOTIDE SEQUENCE [LARGE SCALE GENOMIC DNA]</scope>
    <source>
        <strain evidence="3">B10K-DU-002-24</strain>
        <tissue evidence="3">Muscle</tissue>
    </source>
</reference>
<feature type="non-terminal residue" evidence="3">
    <location>
        <position position="1"/>
    </location>
</feature>
<sequence length="116" mass="12668">GRPRARSTGKNLWGHLLFPGILACSLEEDSERYRRATMTLDPATPHPQILVLADGQTTGCLESPPAPLPSGMEHFESLHGVLGRQGFVGGWHCWAVEIRPGPGWALGVAWEFVSRN</sequence>
<dbReference type="Gene3D" id="2.60.120.920">
    <property type="match status" value="1"/>
</dbReference>
<feature type="domain" description="B30.2/SPRY" evidence="2">
    <location>
        <begin position="17"/>
        <end position="116"/>
    </location>
</feature>
<dbReference type="InterPro" id="IPR013320">
    <property type="entry name" value="ConA-like_dom_sf"/>
</dbReference>
<dbReference type="Proteomes" id="UP000534407">
    <property type="component" value="Unassembled WGS sequence"/>
</dbReference>
<feature type="chain" id="PRO_5029701415" evidence="1">
    <location>
        <begin position="24"/>
        <end position="116"/>
    </location>
</feature>
<comment type="caution">
    <text evidence="3">The sequence shown here is derived from an EMBL/GenBank/DDBJ whole genome shotgun (WGS) entry which is preliminary data.</text>
</comment>
<dbReference type="InterPro" id="IPR001870">
    <property type="entry name" value="B30.2/SPRY"/>
</dbReference>
<dbReference type="PROSITE" id="PS50188">
    <property type="entry name" value="B302_SPRY"/>
    <property type="match status" value="1"/>
</dbReference>
<dbReference type="AlphaFoldDB" id="A0A7L1P861"/>
<name>A0A7L1P861_ORIOR</name>
<gene>
    <name evidence="3" type="primary">Btn1a1_0</name>
    <name evidence="3" type="ORF">ORIORI_R15507</name>
</gene>
<dbReference type="Pfam" id="PF13765">
    <property type="entry name" value="PRY"/>
    <property type="match status" value="1"/>
</dbReference>
<organism evidence="3 4">
    <name type="scientific">Oriolus oriolus</name>
    <name type="common">Eurasian golden oriole</name>
    <name type="synonym">Coracias oriolus</name>
    <dbReference type="NCBI Taxonomy" id="181099"/>
    <lineage>
        <taxon>Eukaryota</taxon>
        <taxon>Metazoa</taxon>
        <taxon>Chordata</taxon>
        <taxon>Craniata</taxon>
        <taxon>Vertebrata</taxon>
        <taxon>Euteleostomi</taxon>
        <taxon>Archelosauria</taxon>
        <taxon>Archosauria</taxon>
        <taxon>Dinosauria</taxon>
        <taxon>Saurischia</taxon>
        <taxon>Theropoda</taxon>
        <taxon>Coelurosauria</taxon>
        <taxon>Aves</taxon>
        <taxon>Neognathae</taxon>
        <taxon>Neoaves</taxon>
        <taxon>Telluraves</taxon>
        <taxon>Australaves</taxon>
        <taxon>Passeriformes</taxon>
        <taxon>Corvoidea</taxon>
        <taxon>Corvidae</taxon>
        <taxon>Oriolus</taxon>
    </lineage>
</organism>
<evidence type="ECO:0000256" key="1">
    <source>
        <dbReference type="SAM" id="SignalP"/>
    </source>
</evidence>
<dbReference type="InterPro" id="IPR003879">
    <property type="entry name" value="Butyrophylin_SPRY"/>
</dbReference>
<evidence type="ECO:0000313" key="4">
    <source>
        <dbReference type="Proteomes" id="UP000534407"/>
    </source>
</evidence>
<dbReference type="PRINTS" id="PR01407">
    <property type="entry name" value="BUTYPHLNCDUF"/>
</dbReference>
<feature type="signal peptide" evidence="1">
    <location>
        <begin position="1"/>
        <end position="23"/>
    </location>
</feature>
<keyword evidence="4" id="KW-1185">Reference proteome</keyword>
<dbReference type="PANTHER" id="PTHR24103">
    <property type="entry name" value="E3 UBIQUITIN-PROTEIN LIGASE TRIM"/>
    <property type="match status" value="1"/>
</dbReference>
<feature type="non-terminal residue" evidence="3">
    <location>
        <position position="116"/>
    </location>
</feature>
<accession>A0A7L1P861</accession>
<dbReference type="SUPFAM" id="SSF49899">
    <property type="entry name" value="Concanavalin A-like lectins/glucanases"/>
    <property type="match status" value="1"/>
</dbReference>
<dbReference type="InterPro" id="IPR043136">
    <property type="entry name" value="B30.2/SPRY_sf"/>
</dbReference>
<evidence type="ECO:0000259" key="2">
    <source>
        <dbReference type="PROSITE" id="PS50188"/>
    </source>
</evidence>
<dbReference type="InterPro" id="IPR006574">
    <property type="entry name" value="PRY"/>
</dbReference>
<protein>
    <submittedName>
        <fullName evidence="3">BT1A1 protein</fullName>
    </submittedName>
</protein>
<proteinExistence type="predicted"/>